<evidence type="ECO:0000313" key="15">
    <source>
        <dbReference type="Proteomes" id="UP000189674"/>
    </source>
</evidence>
<organism evidence="14 15">
    <name type="scientific">Anaerohalosphaera lusitana</name>
    <dbReference type="NCBI Taxonomy" id="1936003"/>
    <lineage>
        <taxon>Bacteria</taxon>
        <taxon>Pseudomonadati</taxon>
        <taxon>Planctomycetota</taxon>
        <taxon>Phycisphaerae</taxon>
        <taxon>Sedimentisphaerales</taxon>
        <taxon>Anaerohalosphaeraceae</taxon>
        <taxon>Anaerohalosphaera</taxon>
    </lineage>
</organism>
<reference evidence="15" key="1">
    <citation type="submission" date="2017-02" db="EMBL/GenBank/DDBJ databases">
        <title>Comparative genomics and description of representatives of a novel lineage of planctomycetes thriving in anoxic sediments.</title>
        <authorList>
            <person name="Spring S."/>
            <person name="Bunk B."/>
            <person name="Sproer C."/>
        </authorList>
    </citation>
    <scope>NUCLEOTIDE SEQUENCE [LARGE SCALE GENOMIC DNA]</scope>
    <source>
        <strain evidence="15">ST-NAGAB-D1</strain>
    </source>
</reference>
<keyword evidence="6" id="KW-0460">Magnesium</keyword>
<dbReference type="InterPro" id="IPR013497">
    <property type="entry name" value="Topo_IA_cen"/>
</dbReference>
<proteinExistence type="inferred from homology"/>
<protein>
    <recommendedName>
        <fullName evidence="10">DNA topoisomerase 1</fullName>
        <ecNumber evidence="10">5.6.2.1</ecNumber>
    </recommendedName>
    <alternativeName>
        <fullName evidence="10">DNA topoisomerase I</fullName>
    </alternativeName>
</protein>
<dbReference type="GO" id="GO:0003677">
    <property type="term" value="F:DNA binding"/>
    <property type="evidence" value="ECO:0007669"/>
    <property type="project" value="UniProtKB-KW"/>
</dbReference>
<dbReference type="EC" id="5.6.2.1" evidence="10"/>
<dbReference type="OrthoDB" id="9804262at2"/>
<keyword evidence="15" id="KW-1185">Reference proteome</keyword>
<dbReference type="CDD" id="cd00186">
    <property type="entry name" value="TOP1Ac"/>
    <property type="match status" value="1"/>
</dbReference>
<dbReference type="EMBL" id="CP019791">
    <property type="protein sequence ID" value="AQT70215.1"/>
    <property type="molecule type" value="Genomic_DNA"/>
</dbReference>
<dbReference type="AlphaFoldDB" id="A0A1U9NQX1"/>
<dbReference type="SUPFAM" id="SSF57783">
    <property type="entry name" value="Zinc beta-ribbon"/>
    <property type="match status" value="3"/>
</dbReference>
<feature type="domain" description="Toprim" evidence="12">
    <location>
        <begin position="8"/>
        <end position="118"/>
    </location>
</feature>
<evidence type="ECO:0000256" key="8">
    <source>
        <dbReference type="ARBA" id="ARBA00023125"/>
    </source>
</evidence>
<feature type="active site" description="O-(5'-phospho-DNA)-tyrosine intermediate" evidence="10">
    <location>
        <position position="337"/>
    </location>
</feature>
<keyword evidence="8 10" id="KW-0238">DNA-binding</keyword>
<dbReference type="Gene3D" id="3.30.65.10">
    <property type="entry name" value="Bacterial Topoisomerase I, domain 1"/>
    <property type="match status" value="3"/>
</dbReference>
<evidence type="ECO:0000256" key="11">
    <source>
        <dbReference type="SAM" id="MobiDB-lite"/>
    </source>
</evidence>
<dbReference type="GO" id="GO:0003917">
    <property type="term" value="F:DNA topoisomerase type I (single strand cut, ATP-independent) activity"/>
    <property type="evidence" value="ECO:0007669"/>
    <property type="project" value="UniProtKB-UniRule"/>
</dbReference>
<sequence>MAKSGSSKSLVIVESPAKAKTINKYLGPEYEVQASMGHVRDLPSSGLNIDIEHDFEPTYEISRGKKKVINSLKSAAKKCDRLYLATDLDREGEAIAWHLAQLLNMPDENTYRVVFNSITKDAIKQAFSDPGKLNMDRVLAQQARRVLDRIVGYEISPLLWKKVARGLSAGRVQSVAVKMIVEKEREIRAFDPDEYWLIPAVFTTETDKDYSADWKAFLESAEDEKKGRTLAEQYEWLRERNAFKAELTRVNGDKFHADNEEDAHKIFNAIRNGSYSVADKKVKRVSSRPSPPFITSTLQQAAANRLGFTAKRTMSVAQQLYEGVELGSMGAIGLITYMRTDSTHISGEAISAVRRHIGSDIGPNYVPEKPNFFTSKKGAQEAHEAIRPTDPSIKPGDAKPYLNDQQFKLYDLIWRRFVACQMEKAQWDTTTIEIEAKTEIGPCTYRTNGRVQVFDGFTRVWRNTSNDQDLPSMEVSDPLAAVDVNAEQHFTKPPARYTEASLVKALEREGIGRPSTYASIISTIQDRKYVEKLKNKFYATDLGEVVTDKLAEFFPKIMDIAFTRHMEGQLDEIEEHHLDWVNVLNEFYGPFKENLETAKEEMKHAKAETTPSEYTCPECEAPMVYRFGKNGRFLSCSKYPDCKFACPCDREGKMVKEEVTEHKCPNCEKPMVVKSGRFGKFLGCSDYPQCKTIMNIDKEGNVQPPKAPPEPTGIKCYKCKKGELVIRQSKRGPFLGCNKFPRCRTIVSMKQLDNLKKLQEEGKWPPETWEEADEMLGRKKSAKKKSKKKKAKKKTAKKKTAKKKTAKKKTKKKTSPKTESE</sequence>
<dbReference type="STRING" id="1936003.STSP2_03421"/>
<name>A0A1U9NQX1_9BACT</name>
<dbReference type="Pfam" id="PF01751">
    <property type="entry name" value="Toprim"/>
    <property type="match status" value="1"/>
</dbReference>
<dbReference type="SMART" id="SM00493">
    <property type="entry name" value="TOPRIM"/>
    <property type="match status" value="1"/>
</dbReference>
<dbReference type="InterPro" id="IPR028612">
    <property type="entry name" value="Topoisom_1_IA"/>
</dbReference>
<keyword evidence="3" id="KW-0479">Metal-binding</keyword>
<evidence type="ECO:0000256" key="2">
    <source>
        <dbReference type="ARBA" id="ARBA00009446"/>
    </source>
</evidence>
<dbReference type="InterPro" id="IPR034149">
    <property type="entry name" value="TOPRIM_TopoI"/>
</dbReference>
<dbReference type="GO" id="GO:0006265">
    <property type="term" value="P:DNA topological change"/>
    <property type="evidence" value="ECO:0007669"/>
    <property type="project" value="UniProtKB-UniRule"/>
</dbReference>
<dbReference type="Gene3D" id="3.40.50.140">
    <property type="match status" value="1"/>
</dbReference>
<feature type="compositionally biased region" description="Basic residues" evidence="11">
    <location>
        <begin position="778"/>
        <end position="815"/>
    </location>
</feature>
<comment type="similarity">
    <text evidence="2 10">Belongs to the type IA topoisomerase family.</text>
</comment>
<dbReference type="Gene3D" id="1.10.290.10">
    <property type="entry name" value="Topoisomerase I, domain 4"/>
    <property type="match status" value="1"/>
</dbReference>
<dbReference type="Pfam" id="PF01131">
    <property type="entry name" value="Topoisom_bac"/>
    <property type="match status" value="1"/>
</dbReference>
<dbReference type="InterPro" id="IPR006171">
    <property type="entry name" value="TOPRIM_dom"/>
</dbReference>
<dbReference type="InterPro" id="IPR013826">
    <property type="entry name" value="Topo_IA_cen_sub3"/>
</dbReference>
<evidence type="ECO:0000256" key="3">
    <source>
        <dbReference type="ARBA" id="ARBA00022723"/>
    </source>
</evidence>
<keyword evidence="7 10" id="KW-0799">Topoisomerase</keyword>
<dbReference type="Gene3D" id="1.10.460.10">
    <property type="entry name" value="Topoisomerase I, domain 2"/>
    <property type="match status" value="1"/>
</dbReference>
<evidence type="ECO:0000256" key="10">
    <source>
        <dbReference type="HAMAP-Rule" id="MF_00952"/>
    </source>
</evidence>
<dbReference type="InterPro" id="IPR013498">
    <property type="entry name" value="Topo_IA_Znf"/>
</dbReference>
<evidence type="ECO:0000313" key="14">
    <source>
        <dbReference type="EMBL" id="AQT70215.1"/>
    </source>
</evidence>
<dbReference type="PROSITE" id="PS50880">
    <property type="entry name" value="TOPRIM"/>
    <property type="match status" value="1"/>
</dbReference>
<dbReference type="InterPro" id="IPR013824">
    <property type="entry name" value="Topo_IA_cen_sub1"/>
</dbReference>
<dbReference type="SMART" id="SM00436">
    <property type="entry name" value="TOP1Bc"/>
    <property type="match status" value="1"/>
</dbReference>
<dbReference type="CDD" id="cd03363">
    <property type="entry name" value="TOPRIM_TopoIA_TopoI"/>
    <property type="match status" value="1"/>
</dbReference>
<feature type="site" description="Interaction with DNA" evidence="10">
    <location>
        <position position="160"/>
    </location>
</feature>
<feature type="domain" description="Topo IA-type catalytic" evidence="13">
    <location>
        <begin position="134"/>
        <end position="595"/>
    </location>
</feature>
<feature type="site" description="Interaction with DNA" evidence="10">
    <location>
        <position position="145"/>
    </location>
</feature>
<dbReference type="PRINTS" id="PR00417">
    <property type="entry name" value="PRTPISMRASEI"/>
</dbReference>
<dbReference type="PANTHER" id="PTHR42785:SF1">
    <property type="entry name" value="DNA TOPOISOMERASE"/>
    <property type="match status" value="1"/>
</dbReference>
<feature type="site" description="Interaction with DNA" evidence="10">
    <location>
        <position position="527"/>
    </location>
</feature>
<dbReference type="HAMAP" id="MF_00952">
    <property type="entry name" value="Topoisom_1_prok"/>
    <property type="match status" value="1"/>
</dbReference>
<comment type="subunit">
    <text evidence="10">Monomer.</text>
</comment>
<feature type="site" description="Interaction with DNA" evidence="10">
    <location>
        <position position="144"/>
    </location>
</feature>
<feature type="site" description="Interaction with DNA" evidence="10">
    <location>
        <position position="38"/>
    </location>
</feature>
<dbReference type="Pfam" id="PF01396">
    <property type="entry name" value="Zn_ribbon_Top1"/>
    <property type="match status" value="3"/>
</dbReference>
<dbReference type="InterPro" id="IPR013825">
    <property type="entry name" value="Topo_IA_cen_sub2"/>
</dbReference>
<dbReference type="SUPFAM" id="SSF56712">
    <property type="entry name" value="Prokaryotic type I DNA topoisomerase"/>
    <property type="match status" value="1"/>
</dbReference>
<comment type="catalytic activity">
    <reaction evidence="1 10">
        <text>ATP-independent breakage of single-stranded DNA, followed by passage and rejoining.</text>
        <dbReference type="EC" id="5.6.2.1"/>
    </reaction>
</comment>
<feature type="region of interest" description="Interaction with DNA" evidence="10">
    <location>
        <begin position="168"/>
        <end position="173"/>
    </location>
</feature>
<dbReference type="InterPro" id="IPR000380">
    <property type="entry name" value="Topo_IA"/>
</dbReference>
<evidence type="ECO:0000256" key="7">
    <source>
        <dbReference type="ARBA" id="ARBA00023029"/>
    </source>
</evidence>
<accession>A0A1U9NQX1</accession>
<feature type="site" description="Interaction with DNA" evidence="10">
    <location>
        <position position="339"/>
    </location>
</feature>
<evidence type="ECO:0000256" key="6">
    <source>
        <dbReference type="ARBA" id="ARBA00022842"/>
    </source>
</evidence>
<dbReference type="GO" id="GO:0008270">
    <property type="term" value="F:zinc ion binding"/>
    <property type="evidence" value="ECO:0007669"/>
    <property type="project" value="UniProtKB-KW"/>
</dbReference>
<evidence type="ECO:0000256" key="4">
    <source>
        <dbReference type="ARBA" id="ARBA00022771"/>
    </source>
</evidence>
<dbReference type="PROSITE" id="PS00396">
    <property type="entry name" value="TOPO_IA_1"/>
    <property type="match status" value="1"/>
</dbReference>
<dbReference type="NCBIfam" id="TIGR01051">
    <property type="entry name" value="topA_bact"/>
    <property type="match status" value="1"/>
</dbReference>
<dbReference type="GO" id="GO:0005694">
    <property type="term" value="C:chromosome"/>
    <property type="evidence" value="ECO:0007669"/>
    <property type="project" value="InterPro"/>
</dbReference>
<dbReference type="InterPro" id="IPR023405">
    <property type="entry name" value="Topo_IA_core_domain"/>
</dbReference>
<gene>
    <name evidence="10 14" type="primary">topA</name>
    <name evidence="14" type="ORF">STSP2_03421</name>
</gene>
<feature type="site" description="Interaction with DNA" evidence="10">
    <location>
        <position position="153"/>
    </location>
</feature>
<comment type="function">
    <text evidence="10">Releases the supercoiling and torsional tension of DNA, which is introduced during the DNA replication and transcription, by transiently cleaving and rejoining one strand of the DNA duplex. Introduces a single-strand break via transesterification at a target site in duplex DNA. The scissile phosphodiester is attacked by the catalytic tyrosine of the enzyme, resulting in the formation of a DNA-(5'-phosphotyrosyl)-enzyme intermediate and the expulsion of a 3'-OH DNA strand. The free DNA strand then undergoes passage around the unbroken strand, thus removing DNA supercoils. Finally, in the religation step, the DNA 3'-OH attacks the covalent intermediate to expel the active-site tyrosine and restore the DNA phosphodiester backbone.</text>
</comment>
<evidence type="ECO:0000256" key="5">
    <source>
        <dbReference type="ARBA" id="ARBA00022833"/>
    </source>
</evidence>
<dbReference type="SMART" id="SM00437">
    <property type="entry name" value="TOP1Ac"/>
    <property type="match status" value="1"/>
</dbReference>
<evidence type="ECO:0000259" key="12">
    <source>
        <dbReference type="PROSITE" id="PS50880"/>
    </source>
</evidence>
<keyword evidence="4" id="KW-0863">Zinc-finger</keyword>
<feature type="region of interest" description="Disordered" evidence="11">
    <location>
        <begin position="765"/>
        <end position="821"/>
    </location>
</feature>
<keyword evidence="9 10" id="KW-0413">Isomerase</keyword>
<dbReference type="InterPro" id="IPR005733">
    <property type="entry name" value="TopoI_bac-type"/>
</dbReference>
<keyword evidence="5" id="KW-0862">Zinc</keyword>
<dbReference type="Gene3D" id="2.70.20.10">
    <property type="entry name" value="Topoisomerase I, domain 3"/>
    <property type="match status" value="1"/>
</dbReference>
<evidence type="ECO:0000256" key="1">
    <source>
        <dbReference type="ARBA" id="ARBA00000213"/>
    </source>
</evidence>
<dbReference type="InterPro" id="IPR023406">
    <property type="entry name" value="Topo_IA_AS"/>
</dbReference>
<evidence type="ECO:0000259" key="13">
    <source>
        <dbReference type="PROSITE" id="PS52039"/>
    </source>
</evidence>
<dbReference type="PANTHER" id="PTHR42785">
    <property type="entry name" value="DNA TOPOISOMERASE, TYPE IA, CORE"/>
    <property type="match status" value="1"/>
</dbReference>
<dbReference type="RefSeq" id="WP_146663822.1">
    <property type="nucleotide sequence ID" value="NZ_CP019791.1"/>
</dbReference>
<feature type="site" description="Interaction with DNA" evidence="10">
    <location>
        <position position="148"/>
    </location>
</feature>
<evidence type="ECO:0000256" key="9">
    <source>
        <dbReference type="ARBA" id="ARBA00023235"/>
    </source>
</evidence>
<dbReference type="InterPro" id="IPR003602">
    <property type="entry name" value="Topo_IA_DNA-bd_dom"/>
</dbReference>
<dbReference type="KEGG" id="alus:STSP2_03421"/>
<dbReference type="InterPro" id="IPR003601">
    <property type="entry name" value="Topo_IA_2"/>
</dbReference>
<dbReference type="Proteomes" id="UP000189674">
    <property type="component" value="Chromosome"/>
</dbReference>
<dbReference type="PROSITE" id="PS52039">
    <property type="entry name" value="TOPO_IA_2"/>
    <property type="match status" value="1"/>
</dbReference>